<protein>
    <recommendedName>
        <fullName evidence="2">HAT C-terminal dimerisation domain-containing protein</fullName>
    </recommendedName>
</protein>
<comment type="caution">
    <text evidence="3">The sequence shown here is derived from an EMBL/GenBank/DDBJ whole genome shotgun (WGS) entry which is preliminary data.</text>
</comment>
<gene>
    <name evidence="3" type="ORF">CBR_g12879</name>
</gene>
<feature type="compositionally biased region" description="Polar residues" evidence="1">
    <location>
        <begin position="866"/>
        <end position="887"/>
    </location>
</feature>
<dbReference type="EMBL" id="BFEA01000178">
    <property type="protein sequence ID" value="GBG73161.1"/>
    <property type="molecule type" value="Genomic_DNA"/>
</dbReference>
<dbReference type="InterPro" id="IPR008906">
    <property type="entry name" value="HATC_C_dom"/>
</dbReference>
<organism evidence="3 4">
    <name type="scientific">Chara braunii</name>
    <name type="common">Braun's stonewort</name>
    <dbReference type="NCBI Taxonomy" id="69332"/>
    <lineage>
        <taxon>Eukaryota</taxon>
        <taxon>Viridiplantae</taxon>
        <taxon>Streptophyta</taxon>
        <taxon>Charophyceae</taxon>
        <taxon>Charales</taxon>
        <taxon>Characeae</taxon>
        <taxon>Chara</taxon>
    </lineage>
</organism>
<dbReference type="SUPFAM" id="SSF53098">
    <property type="entry name" value="Ribonuclease H-like"/>
    <property type="match status" value="1"/>
</dbReference>
<proteinExistence type="predicted"/>
<dbReference type="Pfam" id="PF05699">
    <property type="entry name" value="Dimer_Tnp_hAT"/>
    <property type="match status" value="1"/>
</dbReference>
<dbReference type="InterPro" id="IPR012337">
    <property type="entry name" value="RNaseH-like_sf"/>
</dbReference>
<feature type="region of interest" description="Disordered" evidence="1">
    <location>
        <begin position="1"/>
        <end position="26"/>
    </location>
</feature>
<keyword evidence="4" id="KW-1185">Reference proteome</keyword>
<accession>A0A388KSW6</accession>
<feature type="domain" description="HAT C-terminal dimerisation" evidence="2">
    <location>
        <begin position="315"/>
        <end position="367"/>
    </location>
</feature>
<dbReference type="GO" id="GO:0046983">
    <property type="term" value="F:protein dimerization activity"/>
    <property type="evidence" value="ECO:0007669"/>
    <property type="project" value="InterPro"/>
</dbReference>
<evidence type="ECO:0000259" key="2">
    <source>
        <dbReference type="Pfam" id="PF05699"/>
    </source>
</evidence>
<feature type="region of interest" description="Disordered" evidence="1">
    <location>
        <begin position="858"/>
        <end position="893"/>
    </location>
</feature>
<evidence type="ECO:0000313" key="3">
    <source>
        <dbReference type="EMBL" id="GBG73161.1"/>
    </source>
</evidence>
<feature type="compositionally biased region" description="Polar residues" evidence="1">
    <location>
        <begin position="487"/>
        <end position="505"/>
    </location>
</feature>
<name>A0A388KSW6_CHABU</name>
<reference evidence="3 4" key="1">
    <citation type="journal article" date="2018" name="Cell">
        <title>The Chara Genome: Secondary Complexity and Implications for Plant Terrestrialization.</title>
        <authorList>
            <person name="Nishiyama T."/>
            <person name="Sakayama H."/>
            <person name="Vries J.D."/>
            <person name="Buschmann H."/>
            <person name="Saint-Marcoux D."/>
            <person name="Ullrich K.K."/>
            <person name="Haas F.B."/>
            <person name="Vanderstraeten L."/>
            <person name="Becker D."/>
            <person name="Lang D."/>
            <person name="Vosolsobe S."/>
            <person name="Rombauts S."/>
            <person name="Wilhelmsson P.K.I."/>
            <person name="Janitza P."/>
            <person name="Kern R."/>
            <person name="Heyl A."/>
            <person name="Rumpler F."/>
            <person name="Villalobos L.I.A.C."/>
            <person name="Clay J.M."/>
            <person name="Skokan R."/>
            <person name="Toyoda A."/>
            <person name="Suzuki Y."/>
            <person name="Kagoshima H."/>
            <person name="Schijlen E."/>
            <person name="Tajeshwar N."/>
            <person name="Catarino B."/>
            <person name="Hetherington A.J."/>
            <person name="Saltykova A."/>
            <person name="Bonnot C."/>
            <person name="Breuninger H."/>
            <person name="Symeonidi A."/>
            <person name="Radhakrishnan G.V."/>
            <person name="Van Nieuwerburgh F."/>
            <person name="Deforce D."/>
            <person name="Chang C."/>
            <person name="Karol K.G."/>
            <person name="Hedrich R."/>
            <person name="Ulvskov P."/>
            <person name="Glockner G."/>
            <person name="Delwiche C.F."/>
            <person name="Petrasek J."/>
            <person name="Van de Peer Y."/>
            <person name="Friml J."/>
            <person name="Beilby M."/>
            <person name="Dolan L."/>
            <person name="Kohara Y."/>
            <person name="Sugano S."/>
            <person name="Fujiyama A."/>
            <person name="Delaux P.-M."/>
            <person name="Quint M."/>
            <person name="TheiBen G."/>
            <person name="Hagemann M."/>
            <person name="Harholt J."/>
            <person name="Dunand C."/>
            <person name="Zachgo S."/>
            <person name="Langdale J."/>
            <person name="Maumus F."/>
            <person name="Straeten D.V.D."/>
            <person name="Gould S.B."/>
            <person name="Rensing S.A."/>
        </authorList>
    </citation>
    <scope>NUCLEOTIDE SEQUENCE [LARGE SCALE GENOMIC DNA]</scope>
    <source>
        <strain evidence="3 4">S276</strain>
    </source>
</reference>
<dbReference type="Proteomes" id="UP000265515">
    <property type="component" value="Unassembled WGS sequence"/>
</dbReference>
<feature type="compositionally biased region" description="Basic and acidic residues" evidence="1">
    <location>
        <begin position="549"/>
        <end position="582"/>
    </location>
</feature>
<feature type="region of interest" description="Disordered" evidence="1">
    <location>
        <begin position="373"/>
        <end position="398"/>
    </location>
</feature>
<feature type="region of interest" description="Disordered" evidence="1">
    <location>
        <begin position="727"/>
        <end position="746"/>
    </location>
</feature>
<evidence type="ECO:0000256" key="1">
    <source>
        <dbReference type="SAM" id="MobiDB-lite"/>
    </source>
</evidence>
<dbReference type="Gramene" id="GBG73161">
    <property type="protein sequence ID" value="GBG73161"/>
    <property type="gene ID" value="CBR_g12879"/>
</dbReference>
<feature type="compositionally biased region" description="Basic and acidic residues" evidence="1">
    <location>
        <begin position="459"/>
        <end position="468"/>
    </location>
</feature>
<evidence type="ECO:0000313" key="4">
    <source>
        <dbReference type="Proteomes" id="UP000265515"/>
    </source>
</evidence>
<feature type="region of interest" description="Disordered" evidence="1">
    <location>
        <begin position="425"/>
        <end position="533"/>
    </location>
</feature>
<feature type="region of interest" description="Disordered" evidence="1">
    <location>
        <begin position="549"/>
        <end position="588"/>
    </location>
</feature>
<feature type="compositionally biased region" description="Acidic residues" evidence="1">
    <location>
        <begin position="1"/>
        <end position="10"/>
    </location>
</feature>
<sequence>MHVDEVDDDIPAQGHKRRRQTTIDEVYDGNAQQQTRSTFLEWVYDAGIPFRAFLRSSWRRHRKVVAELPRGVRMVYPSHKEIGGSRVIEKRDQVATRLAPVNASFEAIGATILTDGRRSKDLRPIINFLAAGKHGALLYATVCQYASVPETGEIVLRRWKVIFRSFPPSHSLAICTGSASNYTSAAKLLAKDAARSCDRERIPSEIVDDCIEHVLARHQHMLEPAHAVAYLLNPRRRHYYDARVRTAEDLEVVQECDNFFLAQTGGDRACARYLRTREQMRQFHARMGPLSTDPATRDAEVQACRGDDETPRCAAWWQEHGGAYPDLQEIATQVLHMWTSASPAERNWAEHEHVCTARRNRCQHVRVGDMADYCPRDTPREETEAERDARIDAEEESRLSQMQWAGRVAFMAEAERRRRLETIGAGGVDDSAEGLIGPDAALQPSVSDTQVVAGDEEERAGHEEERSGRSVSDTQVVAGHEEERSGRSVSATPSAQTVARHSTPGSVVGRGHLPASLAPSRQDIPQSDHRPWSSVRRVDGKLRREVIGAEARRQEERQRVEREAQERAMAEREGEEGGRAEGDSGGSGGRPCIVTTCCILGVGLPRRMRDLRIPTAPEGVQSGAYTSGEEALPMRVGERRHESLAEIGARITAHEAEIAALREASALASLADTTGDVDADTEEDGMTWQQKKDVDDIAWMRELCGDLARERKEKEDREKEQEWQRLEAERQRREDELHQQRKAELERQTEIRDARLMTAMMTQLKTLHDKLSGQIMEIKARAQVRENEKEGVEKLRKEVIELEKELAKDDSLEKEKEELRKKIMQLRKMKEERDLGRVRKKLMAEELEWELEQTRRELDMEDDQYAPSSSTRPPQRQKKTPLTMSSRPKQRMRQPSMGIHIEEPTTPHTPRMTRSQVKRNPTLDNAALIAGWKNITLKGSKTGIVDYCMNMRTYLRTRSMRELQCLCGEDKIEYATREKAIKELIANRMQDAIIRTKKRKGGREKKGKEHIQEKKGNILKFVEESGSPTTSLSDILEAIIKGGRRDVRITCTGNIWCEDWKVVKRKFGMSLVEVGSTTCLLRDAKGKIEEGGSITIKDAAETVTYPAKTRRKMLLLLTQPWRRKLLWKEENRELTTMYQALRGFEKRTRQRLRTIISRVLNEKVGINVRERLTIKIPYDDRVDKKLIGDVAKGKIDELEWGTEISDIIRRHVQVVWTKKQTVGDILHNHREFTRPNGSICRCADSHQPIREGHVRCTLEEIGAPEFLLSAKNILAQRTRSVKGGIVAAIIDGLGGIFKKMGKAIGVKMAEVEACVCDRQLENDDWYKVVQE</sequence>